<evidence type="ECO:0000256" key="2">
    <source>
        <dbReference type="ARBA" id="ARBA00012737"/>
    </source>
</evidence>
<dbReference type="Gene3D" id="3.40.50.620">
    <property type="entry name" value="HUPs"/>
    <property type="match status" value="1"/>
</dbReference>
<dbReference type="PANTHER" id="PTHR43284:SF1">
    <property type="entry name" value="ASPARAGINE SYNTHETASE"/>
    <property type="match status" value="1"/>
</dbReference>
<comment type="pathway">
    <text evidence="1">Amino-acid biosynthesis; L-asparagine biosynthesis; L-asparagine from L-aspartate (L-Gln route): step 1/1.</text>
</comment>
<comment type="caution">
    <text evidence="5">The sequence shown here is derived from an EMBL/GenBank/DDBJ whole genome shotgun (WGS) entry which is preliminary data.</text>
</comment>
<reference evidence="5 6" key="1">
    <citation type="submission" date="2023-10" db="EMBL/GenBank/DDBJ databases">
        <title>Marimonas sp. nov. isolated from tidal mud flat.</title>
        <authorList>
            <person name="Jaincy N.J."/>
            <person name="Srinivasan S."/>
            <person name="Lee S.-S."/>
        </authorList>
    </citation>
    <scope>NUCLEOTIDE SEQUENCE [LARGE SCALE GENOMIC DNA]</scope>
    <source>
        <strain evidence="5 6">MJ-SS3</strain>
    </source>
</reference>
<evidence type="ECO:0000313" key="5">
    <source>
        <dbReference type="EMBL" id="MDU8885466.1"/>
    </source>
</evidence>
<evidence type="ECO:0000256" key="1">
    <source>
        <dbReference type="ARBA" id="ARBA00005187"/>
    </source>
</evidence>
<feature type="domain" description="Asparagine synthetase" evidence="4">
    <location>
        <begin position="104"/>
        <end position="195"/>
    </location>
</feature>
<protein>
    <recommendedName>
        <fullName evidence="2">asparagine synthase (glutamine-hydrolyzing)</fullName>
        <ecNumber evidence="2">6.3.5.4</ecNumber>
    </recommendedName>
</protein>
<dbReference type="PANTHER" id="PTHR43284">
    <property type="entry name" value="ASPARAGINE SYNTHETASE (GLUTAMINE-HYDROLYZING)"/>
    <property type="match status" value="1"/>
</dbReference>
<dbReference type="SUPFAM" id="SSF52402">
    <property type="entry name" value="Adenine nucleotide alpha hydrolases-like"/>
    <property type="match status" value="1"/>
</dbReference>
<evidence type="ECO:0000313" key="6">
    <source>
        <dbReference type="Proteomes" id="UP001268651"/>
    </source>
</evidence>
<evidence type="ECO:0000259" key="4">
    <source>
        <dbReference type="Pfam" id="PF00733"/>
    </source>
</evidence>
<organism evidence="5 6">
    <name type="scientific">Gilvirhabdus luticola</name>
    <dbReference type="NCBI Taxonomy" id="3079858"/>
    <lineage>
        <taxon>Bacteria</taxon>
        <taxon>Pseudomonadati</taxon>
        <taxon>Bacteroidota</taxon>
        <taxon>Flavobacteriia</taxon>
        <taxon>Flavobacteriales</taxon>
        <taxon>Flavobacteriaceae</taxon>
        <taxon>Gilvirhabdus</taxon>
    </lineage>
</organism>
<dbReference type="RefSeq" id="WP_316661346.1">
    <property type="nucleotide sequence ID" value="NZ_JAWHTF010000002.1"/>
</dbReference>
<dbReference type="InterPro" id="IPR001962">
    <property type="entry name" value="Asn_synthase"/>
</dbReference>
<name>A0ABU3U4X6_9FLAO</name>
<dbReference type="InterPro" id="IPR051786">
    <property type="entry name" value="ASN_synthetase/amidase"/>
</dbReference>
<sequence>MIKLTTPIIPSKQVFAKVNAPHELHLEAICVFAAIGFFLDQDTYWKDDIVLRAATDHVLDTSNILLKSKPWFHWHYSPRDISFSQALEEFSELFETIILEQTQNKKVILPLSGGLDSRTQAVALKQIKADVYSYSYEFEHGYQETKIAKQIAQTCGFKYDSYSIQKGYLWQVLDELYQINKGYSDFTSPRQMAIYNKMNSMGDMFSLGHWGDVLFDDMKVGENISLDEQVNILIKKLLKKGGLDFGKHLWRSWELKGDFYDYFYNRIYSLMKRIDIPHSPNARIRAFKSMYWAPRWTSINLAIFESKHPISLPYYDNRMSQFICTIPEAYLKNRLLQIGYIKRRSPEIAKIEWQDHHPFNLNNYQFNKSPFNLPFRISNRLQQTLKLLLGMPYIQRNWELQFLGRDNENQLKNALEQSHLDQWISKQLINKYTEQFFRIDSINNAHAMNMLLVLAKFNQASRYV</sequence>
<dbReference type="EC" id="6.3.5.4" evidence="2"/>
<accession>A0ABU3U4X6</accession>
<proteinExistence type="predicted"/>
<dbReference type="InterPro" id="IPR014729">
    <property type="entry name" value="Rossmann-like_a/b/a_fold"/>
</dbReference>
<dbReference type="Proteomes" id="UP001268651">
    <property type="component" value="Unassembled WGS sequence"/>
</dbReference>
<dbReference type="EMBL" id="JAWHTF010000002">
    <property type="protein sequence ID" value="MDU8885466.1"/>
    <property type="molecule type" value="Genomic_DNA"/>
</dbReference>
<evidence type="ECO:0000256" key="3">
    <source>
        <dbReference type="ARBA" id="ARBA00048741"/>
    </source>
</evidence>
<dbReference type="Pfam" id="PF00733">
    <property type="entry name" value="Asn_synthase"/>
    <property type="match status" value="1"/>
</dbReference>
<comment type="catalytic activity">
    <reaction evidence="3">
        <text>L-aspartate + L-glutamine + ATP + H2O = L-asparagine + L-glutamate + AMP + diphosphate + H(+)</text>
        <dbReference type="Rhea" id="RHEA:12228"/>
        <dbReference type="ChEBI" id="CHEBI:15377"/>
        <dbReference type="ChEBI" id="CHEBI:15378"/>
        <dbReference type="ChEBI" id="CHEBI:29985"/>
        <dbReference type="ChEBI" id="CHEBI:29991"/>
        <dbReference type="ChEBI" id="CHEBI:30616"/>
        <dbReference type="ChEBI" id="CHEBI:33019"/>
        <dbReference type="ChEBI" id="CHEBI:58048"/>
        <dbReference type="ChEBI" id="CHEBI:58359"/>
        <dbReference type="ChEBI" id="CHEBI:456215"/>
        <dbReference type="EC" id="6.3.5.4"/>
    </reaction>
</comment>
<keyword evidence="6" id="KW-1185">Reference proteome</keyword>
<gene>
    <name evidence="5" type="ORF">RXV94_04780</name>
</gene>